<comment type="subcellular location">
    <subcellularLocation>
        <location evidence="1">Cell membrane</location>
        <topology evidence="1">Multi-pass membrane protein</topology>
    </subcellularLocation>
</comment>
<keyword evidence="5 9" id="KW-0297">G-protein coupled receptor</keyword>
<evidence type="ECO:0000259" key="12">
    <source>
        <dbReference type="PROSITE" id="PS50262"/>
    </source>
</evidence>
<dbReference type="Pfam" id="PF00001">
    <property type="entry name" value="7tm_1"/>
    <property type="match status" value="1"/>
</dbReference>
<feature type="transmembrane region" description="Helical" evidence="11">
    <location>
        <begin position="121"/>
        <end position="144"/>
    </location>
</feature>
<feature type="domain" description="G-protein coupled receptors family 1 profile" evidence="12">
    <location>
        <begin position="22"/>
        <end position="268"/>
    </location>
</feature>
<evidence type="ECO:0000256" key="4">
    <source>
        <dbReference type="ARBA" id="ARBA00022989"/>
    </source>
</evidence>
<reference evidence="13" key="2">
    <citation type="submission" date="2020-02" db="EMBL/GenBank/DDBJ databases">
        <title>Esox lucius (northern pike) genome, fEsoLuc1, primary haplotype.</title>
        <authorList>
            <person name="Myers G."/>
            <person name="Karagic N."/>
            <person name="Meyer A."/>
            <person name="Pippel M."/>
            <person name="Reichard M."/>
            <person name="Winkler S."/>
            <person name="Tracey A."/>
            <person name="Sims Y."/>
            <person name="Howe K."/>
            <person name="Rhie A."/>
            <person name="Formenti G."/>
            <person name="Durbin R."/>
            <person name="Fedrigo O."/>
            <person name="Jarvis E.D."/>
        </authorList>
    </citation>
    <scope>NUCLEOTIDE SEQUENCE [LARGE SCALE GENOMIC DNA]</scope>
</reference>
<feature type="region of interest" description="Disordered" evidence="10">
    <location>
        <begin position="294"/>
        <end position="320"/>
    </location>
</feature>
<evidence type="ECO:0000256" key="5">
    <source>
        <dbReference type="ARBA" id="ARBA00023040"/>
    </source>
</evidence>
<dbReference type="PRINTS" id="PR01904">
    <property type="entry name" value="GPR40FAMILY"/>
</dbReference>
<evidence type="ECO:0000256" key="7">
    <source>
        <dbReference type="ARBA" id="ARBA00023170"/>
    </source>
</evidence>
<dbReference type="Ensembl" id="ENSELUT00000085113.2">
    <property type="protein sequence ID" value="ENSELUP00000067503.2"/>
    <property type="gene ID" value="ENSELUG00000031909.2"/>
</dbReference>
<dbReference type="Gene3D" id="1.20.1070.10">
    <property type="entry name" value="Rhodopsin 7-helix transmembrane proteins"/>
    <property type="match status" value="1"/>
</dbReference>
<dbReference type="SUPFAM" id="SSF81321">
    <property type="entry name" value="Family A G protein-coupled receptor-like"/>
    <property type="match status" value="1"/>
</dbReference>
<dbReference type="InterPro" id="IPR013312">
    <property type="entry name" value="GPR40-rel_orph"/>
</dbReference>
<keyword evidence="4 11" id="KW-1133">Transmembrane helix</keyword>
<evidence type="ECO:0000256" key="8">
    <source>
        <dbReference type="ARBA" id="ARBA00023224"/>
    </source>
</evidence>
<organism evidence="13 14">
    <name type="scientific">Esox lucius</name>
    <name type="common">Northern pike</name>
    <dbReference type="NCBI Taxonomy" id="8010"/>
    <lineage>
        <taxon>Eukaryota</taxon>
        <taxon>Metazoa</taxon>
        <taxon>Chordata</taxon>
        <taxon>Craniata</taxon>
        <taxon>Vertebrata</taxon>
        <taxon>Euteleostomi</taxon>
        <taxon>Actinopterygii</taxon>
        <taxon>Neopterygii</taxon>
        <taxon>Teleostei</taxon>
        <taxon>Protacanthopterygii</taxon>
        <taxon>Esociformes</taxon>
        <taxon>Esocidae</taxon>
        <taxon>Esox</taxon>
    </lineage>
</organism>
<feature type="transmembrane region" description="Helical" evidence="11">
    <location>
        <begin position="43"/>
        <end position="61"/>
    </location>
</feature>
<dbReference type="Proteomes" id="UP000265140">
    <property type="component" value="Chromosome 20"/>
</dbReference>
<accession>A0A6Q2YPI4</accession>
<feature type="transmembrane region" description="Helical" evidence="11">
    <location>
        <begin position="180"/>
        <end position="202"/>
    </location>
</feature>
<dbReference type="OMA" id="CYLNFIL"/>
<keyword evidence="8 9" id="KW-0807">Transducer</keyword>
<dbReference type="Bgee" id="ENSELUG00000031909">
    <property type="expression patterns" value="Expressed in ovary and 1 other cell type or tissue"/>
</dbReference>
<dbReference type="PRINTS" id="PR00237">
    <property type="entry name" value="GPCRRHODOPSN"/>
</dbReference>
<dbReference type="CDD" id="cd15170">
    <property type="entry name" value="7tmA_FFAR2_FFAR3"/>
    <property type="match status" value="1"/>
</dbReference>
<comment type="similarity">
    <text evidence="9">Belongs to the G-protein coupled receptor 1 family.</text>
</comment>
<evidence type="ECO:0000313" key="13">
    <source>
        <dbReference type="Ensembl" id="ENSELUP00000067503.2"/>
    </source>
</evidence>
<dbReference type="GO" id="GO:0071398">
    <property type="term" value="P:cellular response to fatty acid"/>
    <property type="evidence" value="ECO:0007669"/>
    <property type="project" value="TreeGrafter"/>
</dbReference>
<keyword evidence="3 9" id="KW-0812">Transmembrane</keyword>
<dbReference type="GO" id="GO:0005886">
    <property type="term" value="C:plasma membrane"/>
    <property type="evidence" value="ECO:0007669"/>
    <property type="project" value="UniProtKB-SubCell"/>
</dbReference>
<dbReference type="GeneTree" id="ENSGT00990000203527"/>
<protein>
    <recommendedName>
        <fullName evidence="12">G-protein coupled receptors family 1 profile domain-containing protein</fullName>
    </recommendedName>
</protein>
<sequence>THPLWDVILSVYIITFLLGLPANLLALYAFIMKIHKKPTPTDILLLNLTVSDLVFLLFLPLKIHEAASDMVWTFSRSLCKVTSFLFFSTIYTSSLLLMALSVDRYLCVTFPVQYRLQRKPLYGVVSCLVIWAFSMGHLCFIYIVEGKTGMEEGLEPFVCYSNFTQDQMKLVLPFRLELCVVLFIIPLLVCTFCYLNFILILSRTPNLRAEKKNRAIGMALGTLLVFLVCFLPYNVSHVQGYMIQDNVSWRPYALLLTSVNTVLDPVTFYFSSSCFQATVKRILCGKRNASRGLITMPQNNTRDTEGRGNLPSTEGVLSDH</sequence>
<evidence type="ECO:0000256" key="6">
    <source>
        <dbReference type="ARBA" id="ARBA00023136"/>
    </source>
</evidence>
<evidence type="ECO:0000256" key="1">
    <source>
        <dbReference type="ARBA" id="ARBA00004651"/>
    </source>
</evidence>
<evidence type="ECO:0000256" key="3">
    <source>
        <dbReference type="ARBA" id="ARBA00022692"/>
    </source>
</evidence>
<name>A0A6Q2YPI4_ESOLU</name>
<dbReference type="InterPro" id="IPR017452">
    <property type="entry name" value="GPCR_Rhodpsn_7TM"/>
</dbReference>
<dbReference type="AlphaFoldDB" id="A0A6Q2YPI4"/>
<keyword evidence="6 11" id="KW-0472">Membrane</keyword>
<dbReference type="InterPro" id="IPR000276">
    <property type="entry name" value="GPCR_Rhodpsn"/>
</dbReference>
<feature type="transmembrane region" description="Helical" evidence="11">
    <location>
        <begin position="214"/>
        <end position="233"/>
    </location>
</feature>
<dbReference type="InParanoid" id="A0A6Q2YPI4"/>
<feature type="transmembrane region" description="Helical" evidence="11">
    <location>
        <begin position="12"/>
        <end position="31"/>
    </location>
</feature>
<dbReference type="PANTHER" id="PTHR45822:SF7">
    <property type="entry name" value="FREE FATTY ACID RECEPTOR 3-LIKE"/>
    <property type="match status" value="1"/>
</dbReference>
<dbReference type="PROSITE" id="PS50262">
    <property type="entry name" value="G_PROTEIN_RECEP_F1_2"/>
    <property type="match status" value="1"/>
</dbReference>
<evidence type="ECO:0000256" key="10">
    <source>
        <dbReference type="SAM" id="MobiDB-lite"/>
    </source>
</evidence>
<evidence type="ECO:0000256" key="2">
    <source>
        <dbReference type="ARBA" id="ARBA00022475"/>
    </source>
</evidence>
<feature type="transmembrane region" description="Helical" evidence="11">
    <location>
        <begin position="253"/>
        <end position="271"/>
    </location>
</feature>
<evidence type="ECO:0000256" key="11">
    <source>
        <dbReference type="SAM" id="Phobius"/>
    </source>
</evidence>
<reference evidence="13" key="3">
    <citation type="submission" date="2025-08" db="UniProtKB">
        <authorList>
            <consortium name="Ensembl"/>
        </authorList>
    </citation>
    <scope>IDENTIFICATION</scope>
</reference>
<dbReference type="GO" id="GO:0004930">
    <property type="term" value="F:G protein-coupled receptor activity"/>
    <property type="evidence" value="ECO:0007669"/>
    <property type="project" value="UniProtKB-KW"/>
</dbReference>
<evidence type="ECO:0000256" key="9">
    <source>
        <dbReference type="RuleBase" id="RU000688"/>
    </source>
</evidence>
<dbReference type="PANTHER" id="PTHR45822">
    <property type="entry name" value="FREE FATTY ACID RECEPTOR 2-RELATED"/>
    <property type="match status" value="1"/>
</dbReference>
<dbReference type="PROSITE" id="PS00237">
    <property type="entry name" value="G_PROTEIN_RECEP_F1_1"/>
    <property type="match status" value="1"/>
</dbReference>
<feature type="transmembrane region" description="Helical" evidence="11">
    <location>
        <begin position="81"/>
        <end position="100"/>
    </location>
</feature>
<keyword evidence="2" id="KW-1003">Cell membrane</keyword>
<evidence type="ECO:0000313" key="14">
    <source>
        <dbReference type="Proteomes" id="UP000265140"/>
    </source>
</evidence>
<proteinExistence type="inferred from homology"/>
<reference evidence="13" key="4">
    <citation type="submission" date="2025-09" db="UniProtKB">
        <authorList>
            <consortium name="Ensembl"/>
        </authorList>
    </citation>
    <scope>IDENTIFICATION</scope>
</reference>
<reference evidence="14" key="1">
    <citation type="journal article" date="2014" name="PLoS ONE">
        <title>The genome and linkage map of the northern pike (Esox lucius): conserved synteny revealed between the salmonid sister group and the Neoteleostei.</title>
        <authorList>
            <person name="Rondeau E.B."/>
            <person name="Minkley D.R."/>
            <person name="Leong J.S."/>
            <person name="Messmer A.M."/>
            <person name="Jantzen J.R."/>
            <person name="von Schalburg K.R."/>
            <person name="Lemon C."/>
            <person name="Bird N.H."/>
            <person name="Koop B.F."/>
        </authorList>
    </citation>
    <scope>NUCLEOTIDE SEQUENCE</scope>
</reference>
<keyword evidence="7 9" id="KW-0675">Receptor</keyword>
<keyword evidence="14" id="KW-1185">Reference proteome</keyword>